<dbReference type="NCBIfam" id="TIGR00636">
    <property type="entry name" value="PduO_Nterm"/>
    <property type="match status" value="1"/>
</dbReference>
<evidence type="ECO:0000256" key="8">
    <source>
        <dbReference type="ARBA" id="ARBA00022840"/>
    </source>
</evidence>
<dbReference type="OrthoDB" id="9778896at2"/>
<comment type="caution">
    <text evidence="16">The sequence shown here is derived from an EMBL/GenBank/DDBJ whole genome shotgun (WGS) entry which is preliminary data.</text>
</comment>
<name>A0A401IQV3_9LACO</name>
<dbReference type="RefSeq" id="WP_124974771.1">
    <property type="nucleotide sequence ID" value="NZ_BFFP01000003.1"/>
</dbReference>
<dbReference type="Pfam" id="PF01923">
    <property type="entry name" value="Cob_adeno_trans"/>
    <property type="match status" value="1"/>
</dbReference>
<dbReference type="PANTHER" id="PTHR12213">
    <property type="entry name" value="CORRINOID ADENOSYLTRANSFERASE"/>
    <property type="match status" value="1"/>
</dbReference>
<evidence type="ECO:0000256" key="1">
    <source>
        <dbReference type="ARBA" id="ARBA00005121"/>
    </source>
</evidence>
<evidence type="ECO:0000256" key="4">
    <source>
        <dbReference type="ARBA" id="ARBA00020963"/>
    </source>
</evidence>
<evidence type="ECO:0000256" key="14">
    <source>
        <dbReference type="RuleBase" id="RU366026"/>
    </source>
</evidence>
<evidence type="ECO:0000256" key="6">
    <source>
        <dbReference type="ARBA" id="ARBA00022679"/>
    </source>
</evidence>
<keyword evidence="7 14" id="KW-0547">Nucleotide-binding</keyword>
<dbReference type="SUPFAM" id="SSF89028">
    <property type="entry name" value="Cobalamin adenosyltransferase-like"/>
    <property type="match status" value="1"/>
</dbReference>
<dbReference type="GO" id="GO:0005524">
    <property type="term" value="F:ATP binding"/>
    <property type="evidence" value="ECO:0007669"/>
    <property type="project" value="UniProtKB-UniRule"/>
</dbReference>
<keyword evidence="6 14" id="KW-0808">Transferase</keyword>
<dbReference type="GO" id="GO:0008817">
    <property type="term" value="F:corrinoid adenosyltransferase activity"/>
    <property type="evidence" value="ECO:0007669"/>
    <property type="project" value="UniProtKB-UniRule"/>
</dbReference>
<accession>A0A401IQV3</accession>
<comment type="catalytic activity">
    <reaction evidence="12 14">
        <text>2 cob(II)yrinate a,c diamide + reduced [electron-transfer flavoprotein] + 2 ATP = 2 adenosylcob(III)yrinate a,c-diamide + 2 triphosphate + oxidized [electron-transfer flavoprotein] + 3 H(+)</text>
        <dbReference type="Rhea" id="RHEA:11528"/>
        <dbReference type="Rhea" id="RHEA-COMP:10685"/>
        <dbReference type="Rhea" id="RHEA-COMP:10686"/>
        <dbReference type="ChEBI" id="CHEBI:15378"/>
        <dbReference type="ChEBI" id="CHEBI:18036"/>
        <dbReference type="ChEBI" id="CHEBI:30616"/>
        <dbReference type="ChEBI" id="CHEBI:57692"/>
        <dbReference type="ChEBI" id="CHEBI:58307"/>
        <dbReference type="ChEBI" id="CHEBI:58503"/>
        <dbReference type="ChEBI" id="CHEBI:58537"/>
        <dbReference type="EC" id="2.5.1.17"/>
    </reaction>
</comment>
<dbReference type="Proteomes" id="UP000286848">
    <property type="component" value="Unassembled WGS sequence"/>
</dbReference>
<evidence type="ECO:0000256" key="13">
    <source>
        <dbReference type="ARBA" id="ARBA00048692"/>
    </source>
</evidence>
<dbReference type="GO" id="GO:0009236">
    <property type="term" value="P:cobalamin biosynthetic process"/>
    <property type="evidence" value="ECO:0007669"/>
    <property type="project" value="UniProtKB-UniRule"/>
</dbReference>
<comment type="pathway">
    <text evidence="1 14">Cofactor biosynthesis; adenosylcobalamin biosynthesis; adenosylcobalamin from cob(II)yrinate a,c-diamide: step 2/7.</text>
</comment>
<proteinExistence type="inferred from homology"/>
<evidence type="ECO:0000313" key="17">
    <source>
        <dbReference type="Proteomes" id="UP000286848"/>
    </source>
</evidence>
<keyword evidence="8 14" id="KW-0067">ATP-binding</keyword>
<sequence>MTSKIYTKVGDQGSTKQVTGKMVPKYDLQIETLGQLDELESWLGVVCANLSSTTKRLAPEIQSLQAKIYQVQADIVVKRSHQITSQDTVVLEERIDDLNAQVPPIKAFILPGGQVSGADLQYARTLARKAERTASKLNAKQQPLAPEVLQYLNRLSDYLFMLARYANLLDGYQDVLAKKKPTKNKKV</sequence>
<evidence type="ECO:0000256" key="3">
    <source>
        <dbReference type="ARBA" id="ARBA00012454"/>
    </source>
</evidence>
<dbReference type="InterPro" id="IPR029499">
    <property type="entry name" value="PduO-typ"/>
</dbReference>
<dbReference type="Gene3D" id="1.20.1200.10">
    <property type="entry name" value="Cobalamin adenosyltransferase-like"/>
    <property type="match status" value="1"/>
</dbReference>
<evidence type="ECO:0000256" key="11">
    <source>
        <dbReference type="ARBA" id="ARBA00033354"/>
    </source>
</evidence>
<dbReference type="EC" id="2.5.1.17" evidence="3 14"/>
<evidence type="ECO:0000313" key="16">
    <source>
        <dbReference type="EMBL" id="GBG93874.1"/>
    </source>
</evidence>
<evidence type="ECO:0000256" key="5">
    <source>
        <dbReference type="ARBA" id="ARBA00022573"/>
    </source>
</evidence>
<protein>
    <recommendedName>
        <fullName evidence="4 14">Corrinoid adenosyltransferase</fullName>
        <ecNumber evidence="3 14">2.5.1.17</ecNumber>
    </recommendedName>
    <alternativeName>
        <fullName evidence="9 14">Cob(II)alamin adenosyltransferase</fullName>
    </alternativeName>
    <alternativeName>
        <fullName evidence="11 14">Cob(II)yrinic acid a,c-diamide adenosyltransferase</fullName>
    </alternativeName>
    <alternativeName>
        <fullName evidence="10 14">Cobinamide/cobalamin adenosyltransferase</fullName>
    </alternativeName>
</protein>
<comment type="similarity">
    <text evidence="2 14">Belongs to the Cob(I)alamin adenosyltransferase family.</text>
</comment>
<keyword evidence="5 14" id="KW-0169">Cobalamin biosynthesis</keyword>
<evidence type="ECO:0000256" key="7">
    <source>
        <dbReference type="ARBA" id="ARBA00022741"/>
    </source>
</evidence>
<feature type="domain" description="Cobalamin adenosyltransferase-like" evidence="15">
    <location>
        <begin position="5"/>
        <end position="166"/>
    </location>
</feature>
<dbReference type="InterPro" id="IPR036451">
    <property type="entry name" value="CblAdoTrfase-like_sf"/>
</dbReference>
<organism evidence="16 17">
    <name type="scientific">Ligilactobacillus salitolerans</name>
    <dbReference type="NCBI Taxonomy" id="1808352"/>
    <lineage>
        <taxon>Bacteria</taxon>
        <taxon>Bacillati</taxon>
        <taxon>Bacillota</taxon>
        <taxon>Bacilli</taxon>
        <taxon>Lactobacillales</taxon>
        <taxon>Lactobacillaceae</taxon>
        <taxon>Ligilactobacillus</taxon>
    </lineage>
</organism>
<evidence type="ECO:0000256" key="9">
    <source>
        <dbReference type="ARBA" id="ARBA00031529"/>
    </source>
</evidence>
<evidence type="ECO:0000259" key="15">
    <source>
        <dbReference type="Pfam" id="PF01923"/>
    </source>
</evidence>
<keyword evidence="17" id="KW-1185">Reference proteome</keyword>
<evidence type="ECO:0000256" key="2">
    <source>
        <dbReference type="ARBA" id="ARBA00007487"/>
    </source>
</evidence>
<evidence type="ECO:0000256" key="10">
    <source>
        <dbReference type="ARBA" id="ARBA00033334"/>
    </source>
</evidence>
<dbReference type="AlphaFoldDB" id="A0A401IQV3"/>
<evidence type="ECO:0000256" key="12">
    <source>
        <dbReference type="ARBA" id="ARBA00048555"/>
    </source>
</evidence>
<dbReference type="PANTHER" id="PTHR12213:SF0">
    <property type="entry name" value="CORRINOID ADENOSYLTRANSFERASE MMAB"/>
    <property type="match status" value="1"/>
</dbReference>
<dbReference type="UniPathway" id="UPA00148">
    <property type="reaction ID" value="UER00233"/>
</dbReference>
<reference evidence="16 17" key="1">
    <citation type="journal article" date="2019" name="Int. J. Syst. Evol. Microbiol.">
        <title>Lactobacillus salitolerans sp. nov., a novel lactic acid bacterium isolated from spent mushroom substrates.</title>
        <authorList>
            <person name="Tohno M."/>
            <person name="Tanizawa Y."/>
            <person name="Kojima Y."/>
            <person name="Sakamoto M."/>
            <person name="Nakamura Y."/>
            <person name="Ohkuma M."/>
            <person name="Kobayashi H."/>
        </authorList>
    </citation>
    <scope>NUCLEOTIDE SEQUENCE [LARGE SCALE GENOMIC DNA]</scope>
    <source>
        <strain evidence="16 17">YK43</strain>
    </source>
</reference>
<comment type="catalytic activity">
    <reaction evidence="13 14">
        <text>2 cob(II)alamin + reduced [electron-transfer flavoprotein] + 2 ATP = 2 adenosylcob(III)alamin + 2 triphosphate + oxidized [electron-transfer flavoprotein] + 3 H(+)</text>
        <dbReference type="Rhea" id="RHEA:28671"/>
        <dbReference type="Rhea" id="RHEA-COMP:10685"/>
        <dbReference type="Rhea" id="RHEA-COMP:10686"/>
        <dbReference type="ChEBI" id="CHEBI:15378"/>
        <dbReference type="ChEBI" id="CHEBI:16304"/>
        <dbReference type="ChEBI" id="CHEBI:18036"/>
        <dbReference type="ChEBI" id="CHEBI:18408"/>
        <dbReference type="ChEBI" id="CHEBI:30616"/>
        <dbReference type="ChEBI" id="CHEBI:57692"/>
        <dbReference type="ChEBI" id="CHEBI:58307"/>
        <dbReference type="EC" id="2.5.1.17"/>
    </reaction>
</comment>
<gene>
    <name evidence="16" type="primary">cobO</name>
    <name evidence="16" type="ORF">LFYK43_03330</name>
</gene>
<dbReference type="InterPro" id="IPR016030">
    <property type="entry name" value="CblAdoTrfase-like"/>
</dbReference>
<dbReference type="EMBL" id="BFFP01000003">
    <property type="protein sequence ID" value="GBG93874.1"/>
    <property type="molecule type" value="Genomic_DNA"/>
</dbReference>